<evidence type="ECO:0000313" key="1">
    <source>
        <dbReference type="EMBL" id="ERN16422.1"/>
    </source>
</evidence>
<reference evidence="2" key="1">
    <citation type="journal article" date="2013" name="Science">
        <title>The Amborella genome and the evolution of flowering plants.</title>
        <authorList>
            <consortium name="Amborella Genome Project"/>
        </authorList>
    </citation>
    <scope>NUCLEOTIDE SEQUENCE [LARGE SCALE GENOMIC DNA]</scope>
</reference>
<dbReference type="Proteomes" id="UP000017836">
    <property type="component" value="Unassembled WGS sequence"/>
</dbReference>
<protein>
    <submittedName>
        <fullName evidence="1">Uncharacterized protein</fullName>
    </submittedName>
</protein>
<keyword evidence="2" id="KW-1185">Reference proteome</keyword>
<proteinExistence type="predicted"/>
<sequence>MVLMCLALPVSVGSQRPIKDTAPNKKAKNYYWSPNEDVVLERADQIVRPPITPDEGGDDVATELHEEIADAMWERYRNRVQDPIVVIILYS</sequence>
<name>U5D4S1_AMBTC</name>
<dbReference type="Gramene" id="ERN16422">
    <property type="protein sequence ID" value="ERN16422"/>
    <property type="gene ID" value="AMTR_s00052p00157930"/>
</dbReference>
<dbReference type="AlphaFoldDB" id="U5D4S1"/>
<evidence type="ECO:0000313" key="2">
    <source>
        <dbReference type="Proteomes" id="UP000017836"/>
    </source>
</evidence>
<dbReference type="EMBL" id="KI392446">
    <property type="protein sequence ID" value="ERN16422.1"/>
    <property type="molecule type" value="Genomic_DNA"/>
</dbReference>
<accession>U5D4S1</accession>
<gene>
    <name evidence="1" type="ORF">AMTR_s00052p00157930</name>
</gene>
<dbReference type="HOGENOM" id="CLU_2430007_0_0_1"/>
<organism evidence="1 2">
    <name type="scientific">Amborella trichopoda</name>
    <dbReference type="NCBI Taxonomy" id="13333"/>
    <lineage>
        <taxon>Eukaryota</taxon>
        <taxon>Viridiplantae</taxon>
        <taxon>Streptophyta</taxon>
        <taxon>Embryophyta</taxon>
        <taxon>Tracheophyta</taxon>
        <taxon>Spermatophyta</taxon>
        <taxon>Magnoliopsida</taxon>
        <taxon>Amborellales</taxon>
        <taxon>Amborellaceae</taxon>
        <taxon>Amborella</taxon>
    </lineage>
</organism>